<reference evidence="1 2" key="1">
    <citation type="submission" date="2017-08" db="EMBL/GenBank/DDBJ databases">
        <title>Mesorhizobium wenxinae sp. nov., a novel rhizobial species isolated from root nodules of chickpea (Cicer arietinum L.).</title>
        <authorList>
            <person name="Zhang J."/>
        </authorList>
    </citation>
    <scope>NUCLEOTIDE SEQUENCE [LARGE SCALE GENOMIC DNA]</scope>
    <source>
        <strain evidence="2">WYCCWR 10019</strain>
    </source>
</reference>
<accession>A0A271KQC4</accession>
<dbReference type="SUPFAM" id="SSF50346">
    <property type="entry name" value="PRC-barrel domain"/>
    <property type="match status" value="1"/>
</dbReference>
<gene>
    <name evidence="1" type="ORF">CIT31_01520</name>
</gene>
<organism evidence="1 2">
    <name type="scientific">Mesorhizobium wenxiniae</name>
    <dbReference type="NCBI Taxonomy" id="2014805"/>
    <lineage>
        <taxon>Bacteria</taxon>
        <taxon>Pseudomonadati</taxon>
        <taxon>Pseudomonadota</taxon>
        <taxon>Alphaproteobacteria</taxon>
        <taxon>Hyphomicrobiales</taxon>
        <taxon>Phyllobacteriaceae</taxon>
        <taxon>Mesorhizobium</taxon>
    </lineage>
</organism>
<evidence type="ECO:0000313" key="1">
    <source>
        <dbReference type="EMBL" id="PAP97287.1"/>
    </source>
</evidence>
<dbReference type="AlphaFoldDB" id="A0A271KQC4"/>
<dbReference type="OrthoDB" id="7876889at2"/>
<name>A0A271KQC4_9HYPH</name>
<sequence length="99" mass="10933">MDHTDHVRLTNAELRADVVEGATIYGRDDEEISSIDHVHGTGDQAQVVFNVGGFLGIGSKRVALYASQLDFMRDEEGTVHAVTQMTTDQLKELPEHHDS</sequence>
<comment type="caution">
    <text evidence="1">The sequence shown here is derived from an EMBL/GenBank/DDBJ whole genome shotgun (WGS) entry which is preliminary data.</text>
</comment>
<evidence type="ECO:0000313" key="2">
    <source>
        <dbReference type="Proteomes" id="UP000215931"/>
    </source>
</evidence>
<protein>
    <submittedName>
        <fullName evidence="1">Photosystem reaction center subunit H</fullName>
    </submittedName>
</protein>
<dbReference type="Proteomes" id="UP000215931">
    <property type="component" value="Unassembled WGS sequence"/>
</dbReference>
<dbReference type="Gene3D" id="2.30.30.240">
    <property type="entry name" value="PRC-barrel domain"/>
    <property type="match status" value="1"/>
</dbReference>
<keyword evidence="2" id="KW-1185">Reference proteome</keyword>
<dbReference type="InterPro" id="IPR011033">
    <property type="entry name" value="PRC_barrel-like_sf"/>
</dbReference>
<proteinExistence type="predicted"/>
<dbReference type="EMBL" id="NPKH01000003">
    <property type="protein sequence ID" value="PAP97287.1"/>
    <property type="molecule type" value="Genomic_DNA"/>
</dbReference>
<dbReference type="RefSeq" id="WP_095517176.1">
    <property type="nucleotide sequence ID" value="NZ_NPKH01000003.1"/>
</dbReference>